<dbReference type="PANTHER" id="PTHR35400">
    <property type="entry name" value="SLR1083 PROTEIN"/>
    <property type="match status" value="1"/>
</dbReference>
<dbReference type="InterPro" id="IPR012296">
    <property type="entry name" value="Nuclease_put_TT1808"/>
</dbReference>
<dbReference type="CDD" id="cd06260">
    <property type="entry name" value="DUF820-like"/>
    <property type="match status" value="1"/>
</dbReference>
<dbReference type="STRING" id="504805.SAMN05421505_11323"/>
<dbReference type="GO" id="GO:0004519">
    <property type="term" value="F:endonuclease activity"/>
    <property type="evidence" value="ECO:0007669"/>
    <property type="project" value="UniProtKB-KW"/>
</dbReference>
<keyword evidence="2" id="KW-0255">Endonuclease</keyword>
<dbReference type="AlphaFoldDB" id="A0A1G8AW02"/>
<organism evidence="2 3">
    <name type="scientific">Sinosporangium album</name>
    <dbReference type="NCBI Taxonomy" id="504805"/>
    <lineage>
        <taxon>Bacteria</taxon>
        <taxon>Bacillati</taxon>
        <taxon>Actinomycetota</taxon>
        <taxon>Actinomycetes</taxon>
        <taxon>Streptosporangiales</taxon>
        <taxon>Streptosporangiaceae</taxon>
        <taxon>Sinosporangium</taxon>
    </lineage>
</organism>
<dbReference type="Pfam" id="PF05685">
    <property type="entry name" value="Uma2"/>
    <property type="match status" value="1"/>
</dbReference>
<keyword evidence="2" id="KW-0540">Nuclease</keyword>
<protein>
    <submittedName>
        <fullName evidence="2">Putative restriction endonuclease</fullName>
    </submittedName>
</protein>
<evidence type="ECO:0000313" key="3">
    <source>
        <dbReference type="Proteomes" id="UP000198923"/>
    </source>
</evidence>
<keyword evidence="2" id="KW-0378">Hydrolase</keyword>
<proteinExistence type="predicted"/>
<dbReference type="RefSeq" id="WP_176955471.1">
    <property type="nucleotide sequence ID" value="NZ_FNCN01000013.1"/>
</dbReference>
<dbReference type="InterPro" id="IPR011335">
    <property type="entry name" value="Restrct_endonuc-II-like"/>
</dbReference>
<keyword evidence="3" id="KW-1185">Reference proteome</keyword>
<feature type="domain" description="Putative restriction endonuclease" evidence="1">
    <location>
        <begin position="12"/>
        <end position="175"/>
    </location>
</feature>
<dbReference type="Proteomes" id="UP000198923">
    <property type="component" value="Unassembled WGS sequence"/>
</dbReference>
<name>A0A1G8AW02_9ACTN</name>
<reference evidence="2 3" key="1">
    <citation type="submission" date="2016-10" db="EMBL/GenBank/DDBJ databases">
        <authorList>
            <person name="de Groot N.N."/>
        </authorList>
    </citation>
    <scope>NUCLEOTIDE SEQUENCE [LARGE SCALE GENOMIC DNA]</scope>
    <source>
        <strain evidence="2 3">CPCC 201354</strain>
    </source>
</reference>
<sequence length="183" mass="21163">MHADLNDLHERYQKTCELWSDRRVEIIDGRIVVRELPTIKHSDVVYYLMMQLVPILAERSWKLYMETSLFLSTQMDRYQPDLIVIPDPPRLWDSNHIHADCTLLVTEVVSPSSENDDHVVKPARYSAAGVPLYLVIDPRQGQARLLSHPSSVGYTHETKVRLGEALRLPKPFDLTLETDVFQE</sequence>
<dbReference type="EMBL" id="FNCN01000013">
    <property type="protein sequence ID" value="SDH25212.1"/>
    <property type="molecule type" value="Genomic_DNA"/>
</dbReference>
<dbReference type="InterPro" id="IPR008538">
    <property type="entry name" value="Uma2"/>
</dbReference>
<accession>A0A1G8AW02</accession>
<evidence type="ECO:0000259" key="1">
    <source>
        <dbReference type="Pfam" id="PF05685"/>
    </source>
</evidence>
<dbReference type="Gene3D" id="3.90.1570.10">
    <property type="entry name" value="tt1808, chain A"/>
    <property type="match status" value="1"/>
</dbReference>
<gene>
    <name evidence="2" type="ORF">SAMN05421505_11323</name>
</gene>
<evidence type="ECO:0000313" key="2">
    <source>
        <dbReference type="EMBL" id="SDH25212.1"/>
    </source>
</evidence>
<dbReference type="SUPFAM" id="SSF52980">
    <property type="entry name" value="Restriction endonuclease-like"/>
    <property type="match status" value="1"/>
</dbReference>
<dbReference type="PANTHER" id="PTHR35400:SF3">
    <property type="entry name" value="SLL1072 PROTEIN"/>
    <property type="match status" value="1"/>
</dbReference>